<accession>A0A448WFR8</accession>
<gene>
    <name evidence="2" type="ORF">PXEA_LOCUS4138</name>
</gene>
<reference evidence="2" key="1">
    <citation type="submission" date="2018-11" db="EMBL/GenBank/DDBJ databases">
        <authorList>
            <consortium name="Pathogen Informatics"/>
        </authorList>
    </citation>
    <scope>NUCLEOTIDE SEQUENCE</scope>
</reference>
<comment type="caution">
    <text evidence="2">The sequence shown here is derived from an EMBL/GenBank/DDBJ whole genome shotgun (WGS) entry which is preliminary data.</text>
</comment>
<proteinExistence type="predicted"/>
<name>A0A448WFR8_9PLAT</name>
<feature type="compositionally biased region" description="Basic and acidic residues" evidence="1">
    <location>
        <begin position="45"/>
        <end position="57"/>
    </location>
</feature>
<keyword evidence="3" id="KW-1185">Reference proteome</keyword>
<feature type="region of interest" description="Disordered" evidence="1">
    <location>
        <begin position="1"/>
        <end position="57"/>
    </location>
</feature>
<dbReference type="AlphaFoldDB" id="A0A448WFR8"/>
<evidence type="ECO:0000256" key="1">
    <source>
        <dbReference type="SAM" id="MobiDB-lite"/>
    </source>
</evidence>
<protein>
    <submittedName>
        <fullName evidence="2">Uncharacterized protein</fullName>
    </submittedName>
</protein>
<feature type="compositionally biased region" description="Low complexity" evidence="1">
    <location>
        <begin position="34"/>
        <end position="44"/>
    </location>
</feature>
<feature type="compositionally biased region" description="Acidic residues" evidence="1">
    <location>
        <begin position="12"/>
        <end position="33"/>
    </location>
</feature>
<sequence length="124" mass="13891">MSTNNNGKDDAAEREDPEVDDELSDASDDEDDSSYTYTYTSGEYSKSDKKAEPKSKNMMDGLMSSFKEILPMILICCLLRKVMQRNYLSRFLSCLFGSAQQAPQENSNGCCNCCIVPCCMEQCN</sequence>
<evidence type="ECO:0000313" key="2">
    <source>
        <dbReference type="EMBL" id="VEL10698.1"/>
    </source>
</evidence>
<dbReference type="Proteomes" id="UP000784294">
    <property type="component" value="Unassembled WGS sequence"/>
</dbReference>
<evidence type="ECO:0000313" key="3">
    <source>
        <dbReference type="Proteomes" id="UP000784294"/>
    </source>
</evidence>
<dbReference type="EMBL" id="CAAALY010009722">
    <property type="protein sequence ID" value="VEL10698.1"/>
    <property type="molecule type" value="Genomic_DNA"/>
</dbReference>
<organism evidence="2 3">
    <name type="scientific">Protopolystoma xenopodis</name>
    <dbReference type="NCBI Taxonomy" id="117903"/>
    <lineage>
        <taxon>Eukaryota</taxon>
        <taxon>Metazoa</taxon>
        <taxon>Spiralia</taxon>
        <taxon>Lophotrochozoa</taxon>
        <taxon>Platyhelminthes</taxon>
        <taxon>Monogenea</taxon>
        <taxon>Polyopisthocotylea</taxon>
        <taxon>Polystomatidea</taxon>
        <taxon>Polystomatidae</taxon>
        <taxon>Protopolystoma</taxon>
    </lineage>
</organism>